<protein>
    <recommendedName>
        <fullName evidence="3">Addiction module component</fullName>
    </recommendedName>
</protein>
<name>A0A5M6CHR5_9BACT</name>
<comment type="caution">
    <text evidence="1">The sequence shown here is derived from an EMBL/GenBank/DDBJ whole genome shotgun (WGS) entry which is preliminary data.</text>
</comment>
<dbReference type="EMBL" id="VWSH01000002">
    <property type="protein sequence ID" value="KAA5534758.1"/>
    <property type="molecule type" value="Genomic_DNA"/>
</dbReference>
<evidence type="ECO:0000313" key="1">
    <source>
        <dbReference type="EMBL" id="KAA5534758.1"/>
    </source>
</evidence>
<gene>
    <name evidence="1" type="ORF">F0919_09115</name>
</gene>
<dbReference type="RefSeq" id="WP_150032437.1">
    <property type="nucleotide sequence ID" value="NZ_VWSH01000002.1"/>
</dbReference>
<dbReference type="Proteomes" id="UP000323632">
    <property type="component" value="Unassembled WGS sequence"/>
</dbReference>
<evidence type="ECO:0000313" key="2">
    <source>
        <dbReference type="Proteomes" id="UP000323632"/>
    </source>
</evidence>
<evidence type="ECO:0008006" key="3">
    <source>
        <dbReference type="Google" id="ProtNLM"/>
    </source>
</evidence>
<keyword evidence="2" id="KW-1185">Reference proteome</keyword>
<accession>A0A5M6CHR5</accession>
<dbReference type="AlphaFoldDB" id="A0A5M6CHR5"/>
<sequence>MQHLMLQIPDNKMDFFMELVNSLGFVKVNKKTSNILSPEQIETIEETRNKIKENPDSLIDWETAENQIDWDAC</sequence>
<proteinExistence type="predicted"/>
<reference evidence="1 2" key="1">
    <citation type="submission" date="2019-09" db="EMBL/GenBank/DDBJ databases">
        <title>Genome sequence and assembly of Taibaiella sp.</title>
        <authorList>
            <person name="Chhetri G."/>
        </authorList>
    </citation>
    <scope>NUCLEOTIDE SEQUENCE [LARGE SCALE GENOMIC DNA]</scope>
    <source>
        <strain evidence="1 2">KVB11</strain>
    </source>
</reference>
<organism evidence="1 2">
    <name type="scientific">Taibaiella lutea</name>
    <dbReference type="NCBI Taxonomy" id="2608001"/>
    <lineage>
        <taxon>Bacteria</taxon>
        <taxon>Pseudomonadati</taxon>
        <taxon>Bacteroidota</taxon>
        <taxon>Chitinophagia</taxon>
        <taxon>Chitinophagales</taxon>
        <taxon>Chitinophagaceae</taxon>
        <taxon>Taibaiella</taxon>
    </lineage>
</organism>